<evidence type="ECO:0000313" key="4">
    <source>
        <dbReference type="Proteomes" id="UP001150062"/>
    </source>
</evidence>
<feature type="compositionally biased region" description="Low complexity" evidence="1">
    <location>
        <begin position="278"/>
        <end position="299"/>
    </location>
</feature>
<feature type="region of interest" description="Disordered" evidence="1">
    <location>
        <begin position="231"/>
        <end position="257"/>
    </location>
</feature>
<dbReference type="Pfam" id="PF08613">
    <property type="entry name" value="Cyclin"/>
    <property type="match status" value="1"/>
</dbReference>
<dbReference type="Gene3D" id="1.10.472.10">
    <property type="entry name" value="Cyclin-like"/>
    <property type="match status" value="1"/>
</dbReference>
<protein>
    <submittedName>
        <fullName evidence="3">Cyclin-y-like protein</fullName>
    </submittedName>
</protein>
<feature type="compositionally biased region" description="Basic and acidic residues" evidence="1">
    <location>
        <begin position="231"/>
        <end position="252"/>
    </location>
</feature>
<keyword evidence="2" id="KW-0472">Membrane</keyword>
<organism evidence="3 4">
    <name type="scientific">Anaeramoeba flamelloides</name>
    <dbReference type="NCBI Taxonomy" id="1746091"/>
    <lineage>
        <taxon>Eukaryota</taxon>
        <taxon>Metamonada</taxon>
        <taxon>Anaeramoebidae</taxon>
        <taxon>Anaeramoeba</taxon>
    </lineage>
</organism>
<keyword evidence="2" id="KW-0812">Transmembrane</keyword>
<dbReference type="Proteomes" id="UP001150062">
    <property type="component" value="Unassembled WGS sequence"/>
</dbReference>
<accession>A0ABQ8XHL4</accession>
<dbReference type="EMBL" id="JAOAOG010000295">
    <property type="protein sequence ID" value="KAJ6232136.1"/>
    <property type="molecule type" value="Genomic_DNA"/>
</dbReference>
<feature type="transmembrane region" description="Helical" evidence="2">
    <location>
        <begin position="513"/>
        <end position="537"/>
    </location>
</feature>
<feature type="region of interest" description="Disordered" evidence="1">
    <location>
        <begin position="270"/>
        <end position="307"/>
    </location>
</feature>
<name>A0ABQ8XHL4_9EUKA</name>
<evidence type="ECO:0000313" key="3">
    <source>
        <dbReference type="EMBL" id="KAJ6232136.1"/>
    </source>
</evidence>
<evidence type="ECO:0000256" key="2">
    <source>
        <dbReference type="SAM" id="Phobius"/>
    </source>
</evidence>
<reference evidence="3" key="1">
    <citation type="submission" date="2022-08" db="EMBL/GenBank/DDBJ databases">
        <title>Novel sulfate-reducing endosymbionts in the free-living metamonad Anaeramoeba.</title>
        <authorList>
            <person name="Jerlstrom-Hultqvist J."/>
            <person name="Cepicka I."/>
            <person name="Gallot-Lavallee L."/>
            <person name="Salas-Leiva D."/>
            <person name="Curtis B.A."/>
            <person name="Zahonova K."/>
            <person name="Pipaliya S."/>
            <person name="Dacks J."/>
            <person name="Roger A.J."/>
        </authorList>
    </citation>
    <scope>NUCLEOTIDE SEQUENCE</scope>
    <source>
        <strain evidence="3">Schooner1</strain>
    </source>
</reference>
<feature type="transmembrane region" description="Helical" evidence="2">
    <location>
        <begin position="465"/>
        <end position="488"/>
    </location>
</feature>
<proteinExistence type="predicted"/>
<evidence type="ECO:0000256" key="1">
    <source>
        <dbReference type="SAM" id="MobiDB-lite"/>
    </source>
</evidence>
<feature type="region of interest" description="Disordered" evidence="1">
    <location>
        <begin position="153"/>
        <end position="176"/>
    </location>
</feature>
<keyword evidence="2" id="KW-1133">Transmembrane helix</keyword>
<feature type="compositionally biased region" description="Low complexity" evidence="1">
    <location>
        <begin position="158"/>
        <end position="170"/>
    </location>
</feature>
<gene>
    <name evidence="3" type="ORF">M0813_05291</name>
</gene>
<sequence>MGNQNSTTNEVEIPQSRVTTYFEIFHQMKTPLMLLDGKHMSLIDLNNTCSDMFGLKRSELCLSSSSFKFCPPVQKLYQNQPSKLFLKKQFKKLQKTKNKTGFIFECLNNEGFTVWSYFSVTKINMWQNSMYQIIMSQIPNPLKNLVQNETQKIPKPISNSSPRSSSSSSNLHAKKIRNQKVKWIQNNITSKNMSLEKETLSQKTHSDYQEPKMIKFHGSSSLQLSELLKETDRKEKKNEKNKQKKQPQEKEKKIKLKNIRSDLKESLVINKSSETENSDSWSSDIEFGSGSSASSASDLNSDDSDQPYSTLVKIHSMTISPKSENQSENVNQDPKEVQILTFTNKVKRNEKEKTDLEEPLFLTEGLKKHVHKGNISQKLFQKMNTRHMSYQNLDNVSTEGSITSPKLEFVVKSISYALFDLINEKPENNNEEKLEEYEIFDEDKHRITQKKIQVFQTPDRNYIELYLLTMSRAAQLVPEICIIMLIYIDRIFKYTKKNYGVPLRLTAKNWRRVTLINLLLATKCNNLYFQFFIYFLFFNFGI</sequence>
<comment type="caution">
    <text evidence="3">The sequence shown here is derived from an EMBL/GenBank/DDBJ whole genome shotgun (WGS) entry which is preliminary data.</text>
</comment>
<keyword evidence="4" id="KW-1185">Reference proteome</keyword>
<dbReference type="InterPro" id="IPR013922">
    <property type="entry name" value="Cyclin_PHO80-like"/>
</dbReference>